<name>A0A1V8TIN3_9PEZI</name>
<evidence type="ECO:0000313" key="3">
    <source>
        <dbReference type="EMBL" id="OQO11243.1"/>
    </source>
</evidence>
<comment type="caution">
    <text evidence="3">The sequence shown here is derived from an EMBL/GenBank/DDBJ whole genome shotgun (WGS) entry which is preliminary data.</text>
</comment>
<feature type="compositionally biased region" description="Polar residues" evidence="1">
    <location>
        <begin position="279"/>
        <end position="293"/>
    </location>
</feature>
<feature type="compositionally biased region" description="Low complexity" evidence="1">
    <location>
        <begin position="294"/>
        <end position="304"/>
    </location>
</feature>
<protein>
    <recommendedName>
        <fullName evidence="2">YTH domain-containing protein</fullName>
    </recommendedName>
</protein>
<dbReference type="InterPro" id="IPR045168">
    <property type="entry name" value="YTH_prot"/>
</dbReference>
<sequence>MDHDPEEVHIELTLEERESIMAAMDSAKDVPWFQVEYKTDIAGDMRKGTDFCELYDGARKLWDNVNPEAFKLPLGATIVCMKVESLNDMKLCLEQGWMANNLACTNRMSAIWEQGKDRQIYLLFSVKGTKQFCAMGQMIGDVVANNELEGWDKENCTSLLPVTFIYVKNVPFALLRHLTPKKDGQPVSNMWNSMVYEVSEGREVMMIYVRHPRIASMLLFPPDSEPLPLPHRLGLDSQIYSGRTIYSASSLNSRNDRRLQDPRSAVTPYRDTEKLRAMSASSWRTGHTQGTEESTSSSMGLLQSSEHKLDEKSSTESWIDGDEHKMPEDVSATFMTPDEATIAEYQSRQKHSTKNVDDSSPVSTGNGLRTGFGNIPVGFAAGRASFKGSNINTDWRDSPLAAAMRKQTSPPIGELKSSKTLRHVQTSHNLANSFKLDGLGVPPQASATPRILSPSIASEETNDPFKDPTQRRVQALQRAGITPTTGGMSTDQHGTARPCAIAAMDGARSELSSRHTGLPPQPQSPLKQMHSAPILNCRSGSLSATAPDFVPNAVANGACAQTTHQLPHKDSSSTIRSATQATFAEIKSAYPDQPTPNRRSGPAAKRNSPSSDNQIKIPSPPPKPEMTFADVAKMSPARQAAFHQAAMAKAQAESILQKFQDDFARKLTVVSPPESVSPPEGSSFDGMESQYTDSIYDLAPPTFYSGEMREGQPEFASHQRTTTNGAHMGHRRAHGDPESEGFSGSFDMRMNHDVAALIATPQTQHRNGAVNMHAMRTPAHRHQQGFVSPQELKEYGQPMGSVHHKEILDPRSPRYHQRHDGPQQGMYPYHSHGYSNGHRHPDSAYVQPTPMIGPQAPAFYAQHPTGPQRSPAIPHLPTYHSDPTIGPPRSPMHPPHTNGLTHRTSNPALRAVQSHNSPMRSPGHMQQGFVLPLPDTPTRAHSPLRHQAGSGNLRQEMAAAAQQMGGRGLRRQESRATLRSEYGGVPIGFEMSGDAAEDEFRDIDAAFRGY</sequence>
<dbReference type="InParanoid" id="A0A1V8TIN3"/>
<dbReference type="GO" id="GO:0003729">
    <property type="term" value="F:mRNA binding"/>
    <property type="evidence" value="ECO:0007669"/>
    <property type="project" value="TreeGrafter"/>
</dbReference>
<feature type="region of interest" description="Disordered" evidence="1">
    <location>
        <begin position="433"/>
        <end position="474"/>
    </location>
</feature>
<dbReference type="STRING" id="1507870.A0A1V8TIN3"/>
<feature type="region of interest" description="Disordered" evidence="1">
    <location>
        <begin position="346"/>
        <end position="369"/>
    </location>
</feature>
<dbReference type="OrthoDB" id="306690at2759"/>
<organism evidence="3 4">
    <name type="scientific">Cryoendolithus antarcticus</name>
    <dbReference type="NCBI Taxonomy" id="1507870"/>
    <lineage>
        <taxon>Eukaryota</taxon>
        <taxon>Fungi</taxon>
        <taxon>Dikarya</taxon>
        <taxon>Ascomycota</taxon>
        <taxon>Pezizomycotina</taxon>
        <taxon>Dothideomycetes</taxon>
        <taxon>Dothideomycetidae</taxon>
        <taxon>Cladosporiales</taxon>
        <taxon>Cladosporiaceae</taxon>
        <taxon>Cryoendolithus</taxon>
    </lineage>
</organism>
<dbReference type="EMBL" id="NAJO01000007">
    <property type="protein sequence ID" value="OQO11243.1"/>
    <property type="molecule type" value="Genomic_DNA"/>
</dbReference>
<dbReference type="AlphaFoldDB" id="A0A1V8TIN3"/>
<feature type="compositionally biased region" description="Polar residues" evidence="1">
    <location>
        <begin position="358"/>
        <end position="367"/>
    </location>
</feature>
<proteinExistence type="predicted"/>
<reference evidence="4" key="1">
    <citation type="submission" date="2017-03" db="EMBL/GenBank/DDBJ databases">
        <title>Genomes of endolithic fungi from Antarctica.</title>
        <authorList>
            <person name="Coleine C."/>
            <person name="Masonjones S."/>
            <person name="Stajich J.E."/>
        </authorList>
    </citation>
    <scope>NUCLEOTIDE SEQUENCE [LARGE SCALE GENOMIC DNA]</scope>
    <source>
        <strain evidence="4">CCFEE 5527</strain>
    </source>
</reference>
<evidence type="ECO:0000259" key="2">
    <source>
        <dbReference type="PROSITE" id="PS50882"/>
    </source>
</evidence>
<dbReference type="GO" id="GO:0061157">
    <property type="term" value="P:mRNA destabilization"/>
    <property type="evidence" value="ECO:0007669"/>
    <property type="project" value="TreeGrafter"/>
</dbReference>
<keyword evidence="4" id="KW-1185">Reference proteome</keyword>
<feature type="region of interest" description="Disordered" evidence="1">
    <location>
        <begin position="506"/>
        <end position="529"/>
    </location>
</feature>
<feature type="compositionally biased region" description="Polar residues" evidence="1">
    <location>
        <begin position="607"/>
        <end position="616"/>
    </location>
</feature>
<dbReference type="Proteomes" id="UP000192596">
    <property type="component" value="Unassembled WGS sequence"/>
</dbReference>
<dbReference type="InterPro" id="IPR007275">
    <property type="entry name" value="YTH_domain"/>
</dbReference>
<feature type="compositionally biased region" description="Basic and acidic residues" evidence="1">
    <location>
        <begin position="305"/>
        <end position="314"/>
    </location>
</feature>
<dbReference type="PANTHER" id="PTHR12357">
    <property type="entry name" value="YTH YT521-B HOMOLOGY DOMAIN-CONTAINING"/>
    <property type="match status" value="1"/>
</dbReference>
<dbReference type="Pfam" id="PF04146">
    <property type="entry name" value="YTH"/>
    <property type="match status" value="1"/>
</dbReference>
<dbReference type="PANTHER" id="PTHR12357:SF89">
    <property type="entry name" value="YTH DOMAIN-CONTAINING FAMILY PROTEIN"/>
    <property type="match status" value="1"/>
</dbReference>
<dbReference type="GO" id="GO:0005737">
    <property type="term" value="C:cytoplasm"/>
    <property type="evidence" value="ECO:0007669"/>
    <property type="project" value="TreeGrafter"/>
</dbReference>
<evidence type="ECO:0000256" key="1">
    <source>
        <dbReference type="SAM" id="MobiDB-lite"/>
    </source>
</evidence>
<evidence type="ECO:0000313" key="4">
    <source>
        <dbReference type="Proteomes" id="UP000192596"/>
    </source>
</evidence>
<dbReference type="Gene3D" id="3.10.590.10">
    <property type="entry name" value="ph1033 like domains"/>
    <property type="match status" value="1"/>
</dbReference>
<gene>
    <name evidence="3" type="ORF">B0A48_05499</name>
</gene>
<dbReference type="PROSITE" id="PS50882">
    <property type="entry name" value="YTH"/>
    <property type="match status" value="1"/>
</dbReference>
<accession>A0A1V8TIN3</accession>
<feature type="domain" description="YTH" evidence="2">
    <location>
        <begin position="76"/>
        <end position="208"/>
    </location>
</feature>
<feature type="region of interest" description="Disordered" evidence="1">
    <location>
        <begin position="251"/>
        <end position="323"/>
    </location>
</feature>
<feature type="region of interest" description="Disordered" evidence="1">
    <location>
        <begin position="585"/>
        <end position="624"/>
    </location>
</feature>